<dbReference type="GO" id="GO:0006952">
    <property type="term" value="P:defense response"/>
    <property type="evidence" value="ECO:0007669"/>
    <property type="project" value="UniProtKB-KW"/>
</dbReference>
<evidence type="ECO:0000256" key="1">
    <source>
        <dbReference type="RuleBase" id="RU004915"/>
    </source>
</evidence>
<proteinExistence type="inferred from homology"/>
<organism evidence="2 3">
    <name type="scientific">Oryza meyeriana var. granulata</name>
    <dbReference type="NCBI Taxonomy" id="110450"/>
    <lineage>
        <taxon>Eukaryota</taxon>
        <taxon>Viridiplantae</taxon>
        <taxon>Streptophyta</taxon>
        <taxon>Embryophyta</taxon>
        <taxon>Tracheophyta</taxon>
        <taxon>Spermatophyta</taxon>
        <taxon>Magnoliopsida</taxon>
        <taxon>Liliopsida</taxon>
        <taxon>Poales</taxon>
        <taxon>Poaceae</taxon>
        <taxon>BOP clade</taxon>
        <taxon>Oryzoideae</taxon>
        <taxon>Oryzeae</taxon>
        <taxon>Oryzinae</taxon>
        <taxon>Oryza</taxon>
        <taxon>Oryza meyeriana</taxon>
    </lineage>
</organism>
<keyword evidence="1" id="KW-0652">Protein synthesis inhibitor</keyword>
<keyword evidence="1" id="KW-0611">Plant defense</keyword>
<keyword evidence="3" id="KW-1185">Reference proteome</keyword>
<dbReference type="AlphaFoldDB" id="A0A6G1EWD6"/>
<dbReference type="InterPro" id="IPR001574">
    <property type="entry name" value="Ribosome_inactivat_prot"/>
</dbReference>
<dbReference type="SUPFAM" id="SSF56371">
    <property type="entry name" value="Ribosome inactivating proteins (RIP)"/>
    <property type="match status" value="1"/>
</dbReference>
<dbReference type="OrthoDB" id="616245at2759"/>
<dbReference type="GO" id="GO:0090729">
    <property type="term" value="F:toxin activity"/>
    <property type="evidence" value="ECO:0007669"/>
    <property type="project" value="UniProtKB-KW"/>
</dbReference>
<evidence type="ECO:0000313" key="3">
    <source>
        <dbReference type="Proteomes" id="UP000479710"/>
    </source>
</evidence>
<comment type="similarity">
    <text evidence="1">Belongs to the ribosome-inactivating protein family.</text>
</comment>
<comment type="caution">
    <text evidence="2">The sequence shown here is derived from an EMBL/GenBank/DDBJ whole genome shotgun (WGS) entry which is preliminary data.</text>
</comment>
<dbReference type="PANTHER" id="PTHR33453:SF10">
    <property type="entry name" value="RRNA N-GLYCOSYLASE"/>
    <property type="match status" value="1"/>
</dbReference>
<protein>
    <recommendedName>
        <fullName evidence="1">rRNA N-glycosylase</fullName>
        <ecNumber evidence="1">3.2.2.22</ecNumber>
    </recommendedName>
</protein>
<dbReference type="InterPro" id="IPR036041">
    <property type="entry name" value="Ribosome-inact_prot_sf"/>
</dbReference>
<name>A0A6G1EWD6_9ORYZ</name>
<dbReference type="GO" id="GO:0030598">
    <property type="term" value="F:rRNA N-glycosylase activity"/>
    <property type="evidence" value="ECO:0007669"/>
    <property type="project" value="UniProtKB-EC"/>
</dbReference>
<gene>
    <name evidence="2" type="ORF">E2562_011049</name>
</gene>
<dbReference type="InterPro" id="IPR016138">
    <property type="entry name" value="Ribosome_inactivat_prot_sub1"/>
</dbReference>
<dbReference type="Proteomes" id="UP000479710">
    <property type="component" value="Unassembled WGS sequence"/>
</dbReference>
<dbReference type="GO" id="GO:0017148">
    <property type="term" value="P:negative regulation of translation"/>
    <property type="evidence" value="ECO:0007669"/>
    <property type="project" value="UniProtKB-KW"/>
</dbReference>
<accession>A0A6G1EWD6</accession>
<dbReference type="EC" id="3.2.2.22" evidence="1"/>
<dbReference type="Gene3D" id="3.40.420.10">
    <property type="entry name" value="Ricin (A subunit), domain 1"/>
    <property type="match status" value="1"/>
</dbReference>
<dbReference type="EMBL" id="SPHZ02000002">
    <property type="protein sequence ID" value="KAF0928954.1"/>
    <property type="molecule type" value="Genomic_DNA"/>
</dbReference>
<dbReference type="PANTHER" id="PTHR33453">
    <property type="match status" value="1"/>
</dbReference>
<dbReference type="Pfam" id="PF00161">
    <property type="entry name" value="RIP"/>
    <property type="match status" value="1"/>
</dbReference>
<sequence>MDDNLYLVAFKNRTGSFHAMNKFEHLFPDGIPLPFYESYRQRVGGHDKLANMPLGKSSAVWAMTTLSPYPSVSSVDDVKQALPRCAVMFTKALRLHSVRGTFDSTWGDDPEDVFLDDKTVKQIVKWCDICTLLIKWEESGRKD</sequence>
<keyword evidence="1" id="KW-0800">Toxin</keyword>
<reference evidence="2 3" key="1">
    <citation type="submission" date="2019-11" db="EMBL/GenBank/DDBJ databases">
        <title>Whole genome sequence of Oryza granulata.</title>
        <authorList>
            <person name="Li W."/>
        </authorList>
    </citation>
    <scope>NUCLEOTIDE SEQUENCE [LARGE SCALE GENOMIC DNA]</scope>
    <source>
        <strain evidence="3">cv. Menghai</strain>
        <tissue evidence="2">Leaf</tissue>
    </source>
</reference>
<evidence type="ECO:0000313" key="2">
    <source>
        <dbReference type="EMBL" id="KAF0928954.1"/>
    </source>
</evidence>
<comment type="catalytic activity">
    <reaction evidence="1">
        <text>Endohydrolysis of the N-glycosidic bond at one specific adenosine on the 28S rRNA.</text>
        <dbReference type="EC" id="3.2.2.22"/>
    </reaction>
</comment>
<keyword evidence="1" id="KW-0378">Hydrolase</keyword>